<keyword evidence="4" id="KW-1185">Reference proteome</keyword>
<organism evidence="3 4">
    <name type="scientific">Flavobacterium segetis</name>
    <dbReference type="NCBI Taxonomy" id="271157"/>
    <lineage>
        <taxon>Bacteria</taxon>
        <taxon>Pseudomonadati</taxon>
        <taxon>Bacteroidota</taxon>
        <taxon>Flavobacteriia</taxon>
        <taxon>Flavobacteriales</taxon>
        <taxon>Flavobacteriaceae</taxon>
        <taxon>Flavobacterium</taxon>
    </lineage>
</organism>
<proteinExistence type="predicted"/>
<dbReference type="InterPro" id="IPR026444">
    <property type="entry name" value="Secre_tail"/>
</dbReference>
<dbReference type="NCBIfam" id="TIGR04183">
    <property type="entry name" value="Por_Secre_tail"/>
    <property type="match status" value="1"/>
</dbReference>
<name>A0A1M5GUK4_9FLAO</name>
<dbReference type="Proteomes" id="UP000184036">
    <property type="component" value="Unassembled WGS sequence"/>
</dbReference>
<evidence type="ECO:0000256" key="1">
    <source>
        <dbReference type="ARBA" id="ARBA00022729"/>
    </source>
</evidence>
<dbReference type="EMBL" id="FQWE01000004">
    <property type="protein sequence ID" value="SHG07426.1"/>
    <property type="molecule type" value="Genomic_DNA"/>
</dbReference>
<dbReference type="AlphaFoldDB" id="A0A1M5GUK4"/>
<keyword evidence="1" id="KW-0732">Signal</keyword>
<sequence>MFCSNFLDDAQSLIMVINFNVFLMNKELLKRTAFFASLFLFQFTVNAQLFVSANSALFAKNEVVYVKQNIELTASNSTLYLRDNAQLIQGSTAASTNKGLGALSVFQEGSTNNFQYNYWSSPVGGSNIIAGNSPFGITQLKDVTGLTTFNEPAILASNNYNGTTSPLAIAPFWINKLIGSSSYYSWVQVGANSTINAGEGFTMKGTSGISTNNPTGQSQRYDFRGKPNDGTILIPVVIGQFTLTGNPYPSATDLSAFLLDPNNSNCSGTAYFWEQDSSINSHFIADYKGGYGAFSPGTMGSLGIYVPATFYSYDGAGNQGSSAGTGAAYLRRFLPIGQGFLVQGVSNGNVEMKNSYRVFSKETLASSTVLRTSVAKNQNRSTKINEMQSVSGFDYTTVSLTPTPQIRINTLMNNQGVRQLALAFIPEATDGVDRGMDARSSSDASQADVYFVVENSEYVINAVNFDIDKKIPIGFKNTQPASYKITVNEIINFTDVTSVYLHDKLANTYHDIKNDFHEINLATGNNTQFEITFKTDNTLSIAESTSKNFLIYQDNSLKNLVIDNPLLKDLDNCGLYDVAGKLIFIKKDLGADSTYRMSTSGLSSGIYILKIMTKDKQVVGKKVIVKN</sequence>
<dbReference type="STRING" id="271157.SAMN05444396_104169"/>
<reference evidence="4" key="1">
    <citation type="submission" date="2016-11" db="EMBL/GenBank/DDBJ databases">
        <authorList>
            <person name="Varghese N."/>
            <person name="Submissions S."/>
        </authorList>
    </citation>
    <scope>NUCLEOTIDE SEQUENCE [LARGE SCALE GENOMIC DNA]</scope>
    <source>
        <strain evidence="4">DSM 19741</strain>
    </source>
</reference>
<protein>
    <submittedName>
        <fullName evidence="3">Por secretion system C-terminal sorting domain-containing protein</fullName>
    </submittedName>
</protein>
<dbReference type="Pfam" id="PF18962">
    <property type="entry name" value="Por_Secre_tail"/>
    <property type="match status" value="1"/>
</dbReference>
<gene>
    <name evidence="3" type="ORF">SAMN05444396_104169</name>
</gene>
<accession>A0A1M5GUK4</accession>
<feature type="domain" description="Secretion system C-terminal sorting" evidence="2">
    <location>
        <begin position="572"/>
        <end position="625"/>
    </location>
</feature>
<evidence type="ECO:0000313" key="4">
    <source>
        <dbReference type="Proteomes" id="UP000184036"/>
    </source>
</evidence>
<evidence type="ECO:0000259" key="2">
    <source>
        <dbReference type="Pfam" id="PF18962"/>
    </source>
</evidence>
<evidence type="ECO:0000313" key="3">
    <source>
        <dbReference type="EMBL" id="SHG07426.1"/>
    </source>
</evidence>